<dbReference type="Proteomes" id="UP001605036">
    <property type="component" value="Unassembled WGS sequence"/>
</dbReference>
<gene>
    <name evidence="1" type="ORF">R1flu_026601</name>
</gene>
<keyword evidence="2" id="KW-1185">Reference proteome</keyword>
<organism evidence="1 2">
    <name type="scientific">Riccia fluitans</name>
    <dbReference type="NCBI Taxonomy" id="41844"/>
    <lineage>
        <taxon>Eukaryota</taxon>
        <taxon>Viridiplantae</taxon>
        <taxon>Streptophyta</taxon>
        <taxon>Embryophyta</taxon>
        <taxon>Marchantiophyta</taxon>
        <taxon>Marchantiopsida</taxon>
        <taxon>Marchantiidae</taxon>
        <taxon>Marchantiales</taxon>
        <taxon>Ricciaceae</taxon>
        <taxon>Riccia</taxon>
    </lineage>
</organism>
<evidence type="ECO:0000313" key="1">
    <source>
        <dbReference type="EMBL" id="KAL2608028.1"/>
    </source>
</evidence>
<comment type="caution">
    <text evidence="1">The sequence shown here is derived from an EMBL/GenBank/DDBJ whole genome shotgun (WGS) entry which is preliminary data.</text>
</comment>
<reference evidence="1 2" key="1">
    <citation type="submission" date="2024-09" db="EMBL/GenBank/DDBJ databases">
        <title>Chromosome-scale assembly of Riccia fluitans.</title>
        <authorList>
            <person name="Paukszto L."/>
            <person name="Sawicki J."/>
            <person name="Karawczyk K."/>
            <person name="Piernik-Szablinska J."/>
            <person name="Szczecinska M."/>
            <person name="Mazdziarz M."/>
        </authorList>
    </citation>
    <scope>NUCLEOTIDE SEQUENCE [LARGE SCALE GENOMIC DNA]</scope>
    <source>
        <strain evidence="1">Rf_01</strain>
        <tissue evidence="1">Aerial parts of the thallus</tissue>
    </source>
</reference>
<sequence>MKGAGQDVRNSSYGELDLDSQVGPEIARKISNLQTWISGESSAVIQRLQSSYKGIVENWKSQGQDIKLQPLEINSAILADGGGNIGTPVQPFVQAGRAFHEFLKHEINKGWKPTCVISAIACKCTLDLIWIACYSMDSKFRILLKLGYQILKVTTSYEDLYRFR</sequence>
<accession>A0ABD1XH52</accession>
<name>A0ABD1XH52_9MARC</name>
<proteinExistence type="predicted"/>
<evidence type="ECO:0000313" key="2">
    <source>
        <dbReference type="Proteomes" id="UP001605036"/>
    </source>
</evidence>
<dbReference type="EMBL" id="JBHFFA010000008">
    <property type="protein sequence ID" value="KAL2608028.1"/>
    <property type="molecule type" value="Genomic_DNA"/>
</dbReference>
<dbReference type="AlphaFoldDB" id="A0ABD1XH52"/>
<protein>
    <submittedName>
        <fullName evidence="1">Uncharacterized protein</fullName>
    </submittedName>
</protein>